<feature type="region of interest" description="Disordered" evidence="5">
    <location>
        <begin position="706"/>
        <end position="880"/>
    </location>
</feature>
<keyword evidence="10" id="KW-1185">Reference proteome</keyword>
<feature type="compositionally biased region" description="Low complexity" evidence="5">
    <location>
        <begin position="34"/>
        <end position="52"/>
    </location>
</feature>
<dbReference type="PANTHER" id="PTHR39469:SF1">
    <property type="entry name" value="DUF4203 DOMAIN-CONTAINING PROTEIN"/>
    <property type="match status" value="1"/>
</dbReference>
<feature type="signal peptide" evidence="7">
    <location>
        <begin position="1"/>
        <end position="21"/>
    </location>
</feature>
<dbReference type="OrthoDB" id="2528685at2759"/>
<evidence type="ECO:0000313" key="9">
    <source>
        <dbReference type="EMBL" id="TNY19892.1"/>
    </source>
</evidence>
<dbReference type="Pfam" id="PF13886">
    <property type="entry name" value="TM7S3_TM198"/>
    <property type="match status" value="1"/>
</dbReference>
<evidence type="ECO:0000256" key="7">
    <source>
        <dbReference type="SAM" id="SignalP"/>
    </source>
</evidence>
<dbReference type="GO" id="GO:0016020">
    <property type="term" value="C:membrane"/>
    <property type="evidence" value="ECO:0007669"/>
    <property type="project" value="UniProtKB-SubCell"/>
</dbReference>
<feature type="region of interest" description="Disordered" evidence="5">
    <location>
        <begin position="623"/>
        <end position="685"/>
    </location>
</feature>
<feature type="chain" id="PRO_5022920727" description="TM7S3/TM198-like domain-containing protein" evidence="7">
    <location>
        <begin position="22"/>
        <end position="938"/>
    </location>
</feature>
<sequence length="938" mass="98101">MHLRLLSAGVLLLLVPLGSLAQAERPSPTRLGTSTRSSASSSLSPTLSRPANSTLSTLSTLAASTATASTNATSTASPSSTTSATPTSESRAPESASAAPTLDTHIEPWSGVLGGVLIVSSICLGATAAQLPRTGAAIAGLYAGALVVGLLILEFAVAAKLEPPSATARGLYVLASVGSGLVVAVPCALFHASVAPLTGSLAGFAIGVFLLSTRSDALIRPVGLRYILVVGLIAVGFVLSSIKRIQPHVLLACTCAIAAFVVVLGIDCFTCAGLKELYVYVLGLDKLFPKLEGHYRLTTAIIAELAATVAAVFIFMAVQSRFLSIFVRRDAEAKRAQRDEAKREEELARTNRRRSRIELSDWEEKYGAGATSSGSSDELAWANAAALEMEKARSTGSMASLLSAGVTSFPTQSHSVDFLPKLNGAHPPGSPALTDSQDPHARAPNRPVLASIQPAAAPSQHNGKPEWDSYVATRKVAVAEPKPVGPKRASRTLSLFSIGRRRTEPAPSVKVHAVEEETKDDKDADEDDDVPLAAVRSLSASSIPRPSTMYDLSSASAPNLGGPSHSSTSLLAAPPPRSRSRLSLAMPAVLAAPPASPPLALTARQPATLARVGRSSTLLDLNAPSTFDPYHDRARQAKDEASKGPERIAVGERRRAQSGPQLDKDKGKKRESVGGARIMDFGELEEKHRKRLSMLQGTANDKVTSSAALARFQAEQRAEAEQQRKREARRSVDSNLHLLGGRGAGGRSTSASASAEQTRKRASASVGSLSGLLRRGTARADEREGEEQGEEGEGEDHVPLEALRRGAAPSSTSLAPTARSRRASTQALVHAPAPQAQRPALASSPARPSAQRRHSLGTLLEVASSSRDDDPPAPPADRVDKVVAWRRAGAGTGTGAGPAAVARGVGEAALLQRVAEKAAPPQPQPVAPQKKKHDWLSY</sequence>
<feature type="region of interest" description="Disordered" evidence="5">
    <location>
        <begin position="417"/>
        <end position="444"/>
    </location>
</feature>
<feature type="compositionally biased region" description="Basic and acidic residues" evidence="5">
    <location>
        <begin position="629"/>
        <end position="655"/>
    </location>
</feature>
<feature type="transmembrane region" description="Helical" evidence="6">
    <location>
        <begin position="194"/>
        <end position="212"/>
    </location>
</feature>
<dbReference type="AlphaFoldDB" id="A0A5C5FUK9"/>
<comment type="subcellular location">
    <subcellularLocation>
        <location evidence="1">Membrane</location>
        <topology evidence="1">Multi-pass membrane protein</topology>
    </subcellularLocation>
</comment>
<feature type="compositionally biased region" description="Low complexity" evidence="5">
    <location>
        <begin position="807"/>
        <end position="818"/>
    </location>
</feature>
<keyword evidence="4 6" id="KW-0472">Membrane</keyword>
<reference evidence="9 10" key="1">
    <citation type="submission" date="2019-03" db="EMBL/GenBank/DDBJ databases">
        <title>Rhodosporidium diobovatum UCD-FST 08-225 genome sequencing, assembly, and annotation.</title>
        <authorList>
            <person name="Fakankun I.U."/>
            <person name="Fristensky B."/>
            <person name="Levin D.B."/>
        </authorList>
    </citation>
    <scope>NUCLEOTIDE SEQUENCE [LARGE SCALE GENOMIC DNA]</scope>
    <source>
        <strain evidence="9 10">UCD-FST 08-225</strain>
    </source>
</reference>
<feature type="compositionally biased region" description="Polar residues" evidence="5">
    <location>
        <begin position="538"/>
        <end position="557"/>
    </location>
</feature>
<feature type="region of interest" description="Disordered" evidence="5">
    <location>
        <begin position="495"/>
        <end position="579"/>
    </location>
</feature>
<feature type="compositionally biased region" description="Basic and acidic residues" evidence="5">
    <location>
        <begin position="795"/>
        <end position="804"/>
    </location>
</feature>
<feature type="region of interest" description="Disordered" evidence="5">
    <location>
        <begin position="915"/>
        <end position="938"/>
    </location>
</feature>
<proteinExistence type="predicted"/>
<feature type="compositionally biased region" description="Low complexity" evidence="5">
    <location>
        <begin position="763"/>
        <end position="775"/>
    </location>
</feature>
<evidence type="ECO:0000256" key="1">
    <source>
        <dbReference type="ARBA" id="ARBA00004141"/>
    </source>
</evidence>
<feature type="compositionally biased region" description="Basic and acidic residues" evidence="5">
    <location>
        <begin position="662"/>
        <end position="672"/>
    </location>
</feature>
<feature type="compositionally biased region" description="Basic residues" evidence="5">
    <location>
        <begin position="929"/>
        <end position="938"/>
    </location>
</feature>
<feature type="transmembrane region" description="Helical" evidence="6">
    <location>
        <begin position="171"/>
        <end position="189"/>
    </location>
</feature>
<accession>A0A5C5FUK9</accession>
<evidence type="ECO:0000256" key="5">
    <source>
        <dbReference type="SAM" id="MobiDB-lite"/>
    </source>
</evidence>
<dbReference type="Proteomes" id="UP000311382">
    <property type="component" value="Unassembled WGS sequence"/>
</dbReference>
<keyword evidence="7" id="KW-0732">Signal</keyword>
<evidence type="ECO:0000256" key="2">
    <source>
        <dbReference type="ARBA" id="ARBA00022692"/>
    </source>
</evidence>
<feature type="compositionally biased region" description="Low complexity" evidence="5">
    <location>
        <begin position="831"/>
        <end position="849"/>
    </location>
</feature>
<dbReference type="InterPro" id="IPR025256">
    <property type="entry name" value="TM7S3/TM198-like_dom"/>
</dbReference>
<feature type="compositionally biased region" description="Basic and acidic residues" evidence="5">
    <location>
        <begin position="512"/>
        <end position="522"/>
    </location>
</feature>
<feature type="transmembrane region" description="Helical" evidence="6">
    <location>
        <begin position="224"/>
        <end position="242"/>
    </location>
</feature>
<evidence type="ECO:0000313" key="10">
    <source>
        <dbReference type="Proteomes" id="UP000311382"/>
    </source>
</evidence>
<evidence type="ECO:0000256" key="4">
    <source>
        <dbReference type="ARBA" id="ARBA00023136"/>
    </source>
</evidence>
<feature type="domain" description="TM7S3/TM198-like" evidence="8">
    <location>
        <begin position="131"/>
        <end position="319"/>
    </location>
</feature>
<keyword evidence="2 6" id="KW-0812">Transmembrane</keyword>
<gene>
    <name evidence="9" type="ORF">DMC30DRAFT_282060</name>
</gene>
<feature type="transmembrane region" description="Helical" evidence="6">
    <location>
        <begin position="295"/>
        <end position="318"/>
    </location>
</feature>
<feature type="transmembrane region" description="Helical" evidence="6">
    <location>
        <begin position="136"/>
        <end position="159"/>
    </location>
</feature>
<dbReference type="PANTHER" id="PTHR39469">
    <property type="entry name" value="CHROMOSOME 1, WHOLE GENOME SHOTGUN SEQUENCE"/>
    <property type="match status" value="1"/>
</dbReference>
<comment type="caution">
    <text evidence="9">The sequence shown here is derived from an EMBL/GenBank/DDBJ whole genome shotgun (WGS) entry which is preliminary data.</text>
</comment>
<feature type="compositionally biased region" description="Basic and acidic residues" evidence="5">
    <location>
        <begin position="714"/>
        <end position="732"/>
    </location>
</feature>
<evidence type="ECO:0000259" key="8">
    <source>
        <dbReference type="Pfam" id="PF13886"/>
    </source>
</evidence>
<dbReference type="EMBL" id="SOZI01000081">
    <property type="protein sequence ID" value="TNY19892.1"/>
    <property type="molecule type" value="Genomic_DNA"/>
</dbReference>
<feature type="transmembrane region" description="Helical" evidence="6">
    <location>
        <begin position="109"/>
        <end position="129"/>
    </location>
</feature>
<dbReference type="STRING" id="5288.A0A5C5FUK9"/>
<feature type="region of interest" description="Disordered" evidence="5">
    <location>
        <begin position="23"/>
        <end position="52"/>
    </location>
</feature>
<name>A0A5C5FUK9_9BASI</name>
<feature type="transmembrane region" description="Helical" evidence="6">
    <location>
        <begin position="249"/>
        <end position="275"/>
    </location>
</feature>
<feature type="compositionally biased region" description="Acidic residues" evidence="5">
    <location>
        <begin position="783"/>
        <end position="794"/>
    </location>
</feature>
<feature type="region of interest" description="Disordered" evidence="5">
    <location>
        <begin position="69"/>
        <end position="100"/>
    </location>
</feature>
<keyword evidence="3 6" id="KW-1133">Transmembrane helix</keyword>
<evidence type="ECO:0000256" key="3">
    <source>
        <dbReference type="ARBA" id="ARBA00022989"/>
    </source>
</evidence>
<protein>
    <recommendedName>
        <fullName evidence="8">TM7S3/TM198-like domain-containing protein</fullName>
    </recommendedName>
</protein>
<evidence type="ECO:0000256" key="6">
    <source>
        <dbReference type="SAM" id="Phobius"/>
    </source>
</evidence>
<organism evidence="9 10">
    <name type="scientific">Rhodotorula diobovata</name>
    <dbReference type="NCBI Taxonomy" id="5288"/>
    <lineage>
        <taxon>Eukaryota</taxon>
        <taxon>Fungi</taxon>
        <taxon>Dikarya</taxon>
        <taxon>Basidiomycota</taxon>
        <taxon>Pucciniomycotina</taxon>
        <taxon>Microbotryomycetes</taxon>
        <taxon>Sporidiobolales</taxon>
        <taxon>Sporidiobolaceae</taxon>
        <taxon>Rhodotorula</taxon>
    </lineage>
</organism>